<keyword evidence="7" id="KW-0350">Heme biosynthesis</keyword>
<dbReference type="SUPFAM" id="SSF54782">
    <property type="entry name" value="Porphobilinogen deaminase (hydroxymethylbilane synthase), C-terminal domain"/>
    <property type="match status" value="1"/>
</dbReference>
<evidence type="ECO:0000256" key="6">
    <source>
        <dbReference type="ARBA" id="ARBA00022679"/>
    </source>
</evidence>
<dbReference type="GO" id="GO:0005737">
    <property type="term" value="C:cytoplasm"/>
    <property type="evidence" value="ECO:0007669"/>
    <property type="project" value="TreeGrafter"/>
</dbReference>
<dbReference type="AlphaFoldDB" id="A0A1Y2FV46"/>
<dbReference type="UniPathway" id="UPA00251">
    <property type="reaction ID" value="UER00319"/>
</dbReference>
<accession>A0A1Y2FV46</accession>
<sequence>MPGQTYPIGTRKSKLAMVQAEQVQRDLQQLYPEHTFPIVAMSAMGDVIQTKPLHQFSSQMAKGLWTQELEDLLARKECRLVVNCLKDLPTTLPDGFKITSVGKTEDPRDVVVMAKHCPYKKLSDLPEGSVVGTSSIRRSAQIKRACPYLAFKDVRGNVGTRLDKLDNPELGYSCLILAAAGLARLGLLERVTEYLEAPTMFHSPGQGTLALEICEDDLELADLLKPLNHHESMICTWAERSMMRYLQGGCSVPIGCETAFTDGKLSITAVVVSVDGKTAVQESCEAMVETYSEAERLGEEVAEKMVVNGAKVILDEIELTRHRDLDTAQVNDLNRGNAEQAQLEASR</sequence>
<keyword evidence="8" id="KW-0627">Porphyrin biosynthesis</keyword>
<dbReference type="InterPro" id="IPR022419">
    <property type="entry name" value="Porphobilin_deaminase_cofac_BS"/>
</dbReference>
<evidence type="ECO:0000256" key="1">
    <source>
        <dbReference type="ARBA" id="ARBA00001916"/>
    </source>
</evidence>
<dbReference type="GeneID" id="63788654"/>
<dbReference type="PRINTS" id="PR00151">
    <property type="entry name" value="PORPHBDMNASE"/>
</dbReference>
<evidence type="ECO:0000256" key="7">
    <source>
        <dbReference type="ARBA" id="ARBA00023133"/>
    </source>
</evidence>
<evidence type="ECO:0000313" key="13">
    <source>
        <dbReference type="EMBL" id="ORY87839.1"/>
    </source>
</evidence>
<dbReference type="Pfam" id="PF03900">
    <property type="entry name" value="Porphobil_deamC"/>
    <property type="match status" value="1"/>
</dbReference>
<evidence type="ECO:0000256" key="2">
    <source>
        <dbReference type="ARBA" id="ARBA00004735"/>
    </source>
</evidence>
<dbReference type="Pfam" id="PF01379">
    <property type="entry name" value="Porphobil_deam"/>
    <property type="match status" value="1"/>
</dbReference>
<dbReference type="OrthoDB" id="564646at2759"/>
<comment type="caution">
    <text evidence="13">The sequence shown here is derived from an EMBL/GenBank/DDBJ whole genome shotgun (WGS) entry which is preliminary data.</text>
</comment>
<dbReference type="InterPro" id="IPR036803">
    <property type="entry name" value="Porphobilinogen_deaminase_C_sf"/>
</dbReference>
<dbReference type="GO" id="GO:0004418">
    <property type="term" value="F:hydroxymethylbilane synthase activity"/>
    <property type="evidence" value="ECO:0007669"/>
    <property type="project" value="UniProtKB-EC"/>
</dbReference>
<dbReference type="PROSITE" id="PS00533">
    <property type="entry name" value="PORPHOBILINOGEN_DEAM"/>
    <property type="match status" value="1"/>
</dbReference>
<dbReference type="PANTHER" id="PTHR11557">
    <property type="entry name" value="PORPHOBILINOGEN DEAMINASE"/>
    <property type="match status" value="1"/>
</dbReference>
<keyword evidence="6" id="KW-0808">Transferase</keyword>
<reference evidence="13 14" key="1">
    <citation type="submission" date="2016-07" db="EMBL/GenBank/DDBJ databases">
        <title>Pervasive Adenine N6-methylation of Active Genes in Fungi.</title>
        <authorList>
            <consortium name="DOE Joint Genome Institute"/>
            <person name="Mondo S.J."/>
            <person name="Dannebaum R.O."/>
            <person name="Kuo R.C."/>
            <person name="Labutti K."/>
            <person name="Haridas S."/>
            <person name="Kuo A."/>
            <person name="Salamov A."/>
            <person name="Ahrendt S.R."/>
            <person name="Lipzen A."/>
            <person name="Sullivan W."/>
            <person name="Andreopoulos W.B."/>
            <person name="Clum A."/>
            <person name="Lindquist E."/>
            <person name="Daum C."/>
            <person name="Ramamoorthy G.K."/>
            <person name="Gryganskyi A."/>
            <person name="Culley D."/>
            <person name="Magnuson J.K."/>
            <person name="James T.Y."/>
            <person name="O'Malley M.A."/>
            <person name="Stajich J.E."/>
            <person name="Spatafora J.W."/>
            <person name="Visel A."/>
            <person name="Grigoriev I.V."/>
        </authorList>
    </citation>
    <scope>NUCLEOTIDE SEQUENCE [LARGE SCALE GENOMIC DNA]</scope>
    <source>
        <strain evidence="13 14">12-1054</strain>
    </source>
</reference>
<evidence type="ECO:0000256" key="8">
    <source>
        <dbReference type="ARBA" id="ARBA00023244"/>
    </source>
</evidence>
<dbReference type="InterPro" id="IPR000860">
    <property type="entry name" value="HemC"/>
</dbReference>
<evidence type="ECO:0000259" key="12">
    <source>
        <dbReference type="Pfam" id="PF03900"/>
    </source>
</evidence>
<evidence type="ECO:0000259" key="11">
    <source>
        <dbReference type="Pfam" id="PF01379"/>
    </source>
</evidence>
<dbReference type="CDD" id="cd13645">
    <property type="entry name" value="PBP2_HuPBGD_like"/>
    <property type="match status" value="1"/>
</dbReference>
<dbReference type="PIRSF" id="PIRSF001438">
    <property type="entry name" value="4pyrrol_synth_OHMeBilane_synth"/>
    <property type="match status" value="1"/>
</dbReference>
<feature type="domain" description="Porphobilinogen deaminase C-terminal" evidence="12">
    <location>
        <begin position="234"/>
        <end position="305"/>
    </location>
</feature>
<dbReference type="SUPFAM" id="SSF53850">
    <property type="entry name" value="Periplasmic binding protein-like II"/>
    <property type="match status" value="1"/>
</dbReference>
<proteinExistence type="inferred from homology"/>
<name>A0A1Y2FV46_PROLT</name>
<keyword evidence="14" id="KW-1185">Reference proteome</keyword>
<dbReference type="OMA" id="LWQANHI"/>
<dbReference type="RefSeq" id="XP_040728334.1">
    <property type="nucleotide sequence ID" value="XM_040872055.1"/>
</dbReference>
<dbReference type="InterPro" id="IPR022417">
    <property type="entry name" value="Porphobilin_deaminase_N"/>
</dbReference>
<organism evidence="13 14">
    <name type="scientific">Protomyces lactucae-debilis</name>
    <dbReference type="NCBI Taxonomy" id="2754530"/>
    <lineage>
        <taxon>Eukaryota</taxon>
        <taxon>Fungi</taxon>
        <taxon>Dikarya</taxon>
        <taxon>Ascomycota</taxon>
        <taxon>Taphrinomycotina</taxon>
        <taxon>Taphrinomycetes</taxon>
        <taxon>Taphrinales</taxon>
        <taxon>Protomycetaceae</taxon>
        <taxon>Protomyces</taxon>
    </lineage>
</organism>
<evidence type="ECO:0000256" key="3">
    <source>
        <dbReference type="ARBA" id="ARBA00005638"/>
    </source>
</evidence>
<dbReference type="Gene3D" id="3.30.160.40">
    <property type="entry name" value="Porphobilinogen deaminase, C-terminal domain"/>
    <property type="match status" value="1"/>
</dbReference>
<dbReference type="Proteomes" id="UP000193685">
    <property type="component" value="Unassembled WGS sequence"/>
</dbReference>
<comment type="pathway">
    <text evidence="2">Porphyrin-containing compound metabolism; protoporphyrin-IX biosynthesis; coproporphyrinogen-III from 5-aminolevulinate: step 2/4.</text>
</comment>
<evidence type="ECO:0000256" key="9">
    <source>
        <dbReference type="ARBA" id="ARBA00030685"/>
    </source>
</evidence>
<dbReference type="EC" id="2.5.1.61" evidence="4"/>
<dbReference type="NCBIfam" id="TIGR00212">
    <property type="entry name" value="hemC"/>
    <property type="match status" value="1"/>
</dbReference>
<dbReference type="PANTHER" id="PTHR11557:SF0">
    <property type="entry name" value="PORPHOBILINOGEN DEAMINASE"/>
    <property type="match status" value="1"/>
</dbReference>
<protein>
    <recommendedName>
        <fullName evidence="5">Porphobilinogen deaminase</fullName>
        <ecNumber evidence="4">2.5.1.61</ecNumber>
    </recommendedName>
    <alternativeName>
        <fullName evidence="10">Hydroxymethylbilane synthase</fullName>
    </alternativeName>
    <alternativeName>
        <fullName evidence="9">Pre-uroporphyrinogen synthase</fullName>
    </alternativeName>
</protein>
<dbReference type="STRING" id="56484.A0A1Y2FV46"/>
<gene>
    <name evidence="13" type="ORF">BCR37DRAFT_404134</name>
</gene>
<evidence type="ECO:0000313" key="14">
    <source>
        <dbReference type="Proteomes" id="UP000193685"/>
    </source>
</evidence>
<evidence type="ECO:0000256" key="5">
    <source>
        <dbReference type="ARBA" id="ARBA00016519"/>
    </source>
</evidence>
<dbReference type="EMBL" id="MCFI01000001">
    <property type="protein sequence ID" value="ORY87839.1"/>
    <property type="molecule type" value="Genomic_DNA"/>
</dbReference>
<dbReference type="FunFam" id="3.40.190.10:FF:000005">
    <property type="entry name" value="Porphobilinogen deaminase"/>
    <property type="match status" value="1"/>
</dbReference>
<evidence type="ECO:0000256" key="4">
    <source>
        <dbReference type="ARBA" id="ARBA00012655"/>
    </source>
</evidence>
<comment type="cofactor">
    <cofactor evidence="1">
        <name>dipyrromethane</name>
        <dbReference type="ChEBI" id="CHEBI:60342"/>
    </cofactor>
</comment>
<dbReference type="GO" id="GO:0006782">
    <property type="term" value="P:protoporphyrinogen IX biosynthetic process"/>
    <property type="evidence" value="ECO:0007669"/>
    <property type="project" value="UniProtKB-UniPathway"/>
</dbReference>
<feature type="domain" description="Porphobilinogen deaminase N-terminal" evidence="11">
    <location>
        <begin position="8"/>
        <end position="220"/>
    </location>
</feature>
<comment type="similarity">
    <text evidence="3">Belongs to the HMBS family.</text>
</comment>
<dbReference type="FunFam" id="3.30.160.40:FF:000002">
    <property type="entry name" value="Porphobilinogen deaminase"/>
    <property type="match status" value="1"/>
</dbReference>
<evidence type="ECO:0000256" key="10">
    <source>
        <dbReference type="ARBA" id="ARBA00033064"/>
    </source>
</evidence>
<dbReference type="Gene3D" id="3.40.190.10">
    <property type="entry name" value="Periplasmic binding protein-like II"/>
    <property type="match status" value="2"/>
</dbReference>
<dbReference type="InterPro" id="IPR022418">
    <property type="entry name" value="Porphobilinogen_deaminase_C"/>
</dbReference>